<organism evidence="5 6">
    <name type="scientific">Amycolatopsis pretoriensis</name>
    <dbReference type="NCBI Taxonomy" id="218821"/>
    <lineage>
        <taxon>Bacteria</taxon>
        <taxon>Bacillati</taxon>
        <taxon>Actinomycetota</taxon>
        <taxon>Actinomycetes</taxon>
        <taxon>Pseudonocardiales</taxon>
        <taxon>Pseudonocardiaceae</taxon>
        <taxon>Amycolatopsis</taxon>
    </lineage>
</organism>
<dbReference type="PANTHER" id="PTHR30363">
    <property type="entry name" value="HTH-TYPE TRANSCRIPTIONAL REGULATOR SRLR-RELATED"/>
    <property type="match status" value="1"/>
</dbReference>
<dbReference type="AlphaFoldDB" id="A0A1H5R6A3"/>
<evidence type="ECO:0000259" key="4">
    <source>
        <dbReference type="PROSITE" id="PS51000"/>
    </source>
</evidence>
<reference evidence="6" key="1">
    <citation type="submission" date="2016-10" db="EMBL/GenBank/DDBJ databases">
        <authorList>
            <person name="Varghese N."/>
            <person name="Submissions S."/>
        </authorList>
    </citation>
    <scope>NUCLEOTIDE SEQUENCE [LARGE SCALE GENOMIC DNA]</scope>
    <source>
        <strain evidence="6">DSM 44654</strain>
    </source>
</reference>
<name>A0A1H5R6A3_9PSEU</name>
<dbReference type="InterPro" id="IPR001034">
    <property type="entry name" value="DeoR_HTH"/>
</dbReference>
<dbReference type="STRING" id="218821.SAMN05421837_107139"/>
<evidence type="ECO:0000256" key="3">
    <source>
        <dbReference type="ARBA" id="ARBA00023163"/>
    </source>
</evidence>
<dbReference type="SMART" id="SM01134">
    <property type="entry name" value="DeoRC"/>
    <property type="match status" value="1"/>
</dbReference>
<dbReference type="PRINTS" id="PR00037">
    <property type="entry name" value="HTHLACR"/>
</dbReference>
<dbReference type="Gene3D" id="3.40.50.1360">
    <property type="match status" value="1"/>
</dbReference>
<dbReference type="PANTHER" id="PTHR30363:SF44">
    <property type="entry name" value="AGA OPERON TRANSCRIPTIONAL REPRESSOR-RELATED"/>
    <property type="match status" value="1"/>
</dbReference>
<dbReference type="InterPro" id="IPR014036">
    <property type="entry name" value="DeoR-like_C"/>
</dbReference>
<accession>A0A1H5R6A3</accession>
<keyword evidence="6" id="KW-1185">Reference proteome</keyword>
<dbReference type="Proteomes" id="UP000198878">
    <property type="component" value="Unassembled WGS sequence"/>
</dbReference>
<dbReference type="Gene3D" id="1.10.10.10">
    <property type="entry name" value="Winged helix-like DNA-binding domain superfamily/Winged helix DNA-binding domain"/>
    <property type="match status" value="1"/>
</dbReference>
<dbReference type="GO" id="GO:0003677">
    <property type="term" value="F:DNA binding"/>
    <property type="evidence" value="ECO:0007669"/>
    <property type="project" value="UniProtKB-KW"/>
</dbReference>
<dbReference type="InterPro" id="IPR050313">
    <property type="entry name" value="Carb_Metab_HTH_regulators"/>
</dbReference>
<sequence>MSQPRPGTRDRRAMLLEAVRDGSGGIAELAEEFGVSESTIRRDLASLAGAGHVVRTYGGALDTERSPHEKDRENAAAKDAIARQAAALVRDGEVVLLDAGTTTGRLARHLAHREGLTVVTNGVTAIRELAGFAGIDLIVLGGRLRHPNEAILGESVLAQLRHISPDRVFLGADGLVPGRGLCCPSLEQSVVKHAMLHAGAEAYVLADHSKLDQAPFSYWTPLDREYRLITDEPRIDAVYPAFADSVIVADGSEIVGGAAHHGRRGS</sequence>
<evidence type="ECO:0000256" key="2">
    <source>
        <dbReference type="ARBA" id="ARBA00023125"/>
    </source>
</evidence>
<keyword evidence="2" id="KW-0238">DNA-binding</keyword>
<dbReference type="SUPFAM" id="SSF46785">
    <property type="entry name" value="Winged helix' DNA-binding domain"/>
    <property type="match status" value="1"/>
</dbReference>
<dbReference type="InterPro" id="IPR036390">
    <property type="entry name" value="WH_DNA-bd_sf"/>
</dbReference>
<keyword evidence="3" id="KW-0804">Transcription</keyword>
<dbReference type="InterPro" id="IPR036388">
    <property type="entry name" value="WH-like_DNA-bd_sf"/>
</dbReference>
<dbReference type="EMBL" id="FNUJ01000007">
    <property type="protein sequence ID" value="SEF33970.1"/>
    <property type="molecule type" value="Genomic_DNA"/>
</dbReference>
<dbReference type="RefSeq" id="WP_086680490.1">
    <property type="nucleotide sequence ID" value="NZ_FNUJ01000007.1"/>
</dbReference>
<evidence type="ECO:0000313" key="5">
    <source>
        <dbReference type="EMBL" id="SEF33970.1"/>
    </source>
</evidence>
<feature type="domain" description="HTH deoR-type" evidence="4">
    <location>
        <begin position="7"/>
        <end position="62"/>
    </location>
</feature>
<dbReference type="InterPro" id="IPR018356">
    <property type="entry name" value="Tscrpt_reg_HTH_DeoR_CS"/>
</dbReference>
<keyword evidence="1" id="KW-0805">Transcription regulation</keyword>
<evidence type="ECO:0000256" key="1">
    <source>
        <dbReference type="ARBA" id="ARBA00023015"/>
    </source>
</evidence>
<dbReference type="SUPFAM" id="SSF100950">
    <property type="entry name" value="NagB/RpiA/CoA transferase-like"/>
    <property type="match status" value="1"/>
</dbReference>
<dbReference type="PROSITE" id="PS51000">
    <property type="entry name" value="HTH_DEOR_2"/>
    <property type="match status" value="1"/>
</dbReference>
<dbReference type="Pfam" id="PF08220">
    <property type="entry name" value="HTH_DeoR"/>
    <property type="match status" value="1"/>
</dbReference>
<protein>
    <submittedName>
        <fullName evidence="5">Transcriptional regulator, DeoR family</fullName>
    </submittedName>
</protein>
<dbReference type="SMART" id="SM00420">
    <property type="entry name" value="HTH_DEOR"/>
    <property type="match status" value="1"/>
</dbReference>
<gene>
    <name evidence="5" type="ORF">SAMN05421837_107139</name>
</gene>
<evidence type="ECO:0000313" key="6">
    <source>
        <dbReference type="Proteomes" id="UP000198878"/>
    </source>
</evidence>
<dbReference type="InterPro" id="IPR037171">
    <property type="entry name" value="NagB/RpiA_transferase-like"/>
</dbReference>
<dbReference type="OrthoDB" id="7688673at2"/>
<dbReference type="GO" id="GO:0003700">
    <property type="term" value="F:DNA-binding transcription factor activity"/>
    <property type="evidence" value="ECO:0007669"/>
    <property type="project" value="InterPro"/>
</dbReference>
<dbReference type="PROSITE" id="PS00894">
    <property type="entry name" value="HTH_DEOR_1"/>
    <property type="match status" value="1"/>
</dbReference>
<proteinExistence type="predicted"/>
<dbReference type="Pfam" id="PF00455">
    <property type="entry name" value="DeoRC"/>
    <property type="match status" value="1"/>
</dbReference>